<evidence type="ECO:0000313" key="2">
    <source>
        <dbReference type="EMBL" id="HIS76942.1"/>
    </source>
</evidence>
<dbReference type="Pfam" id="PF13566">
    <property type="entry name" value="DUF4130"/>
    <property type="match status" value="1"/>
</dbReference>
<organism evidence="2 3">
    <name type="scientific">Candidatus Merdivicinus excrementipullorum</name>
    <dbReference type="NCBI Taxonomy" id="2840867"/>
    <lineage>
        <taxon>Bacteria</taxon>
        <taxon>Bacillati</taxon>
        <taxon>Bacillota</taxon>
        <taxon>Clostridia</taxon>
        <taxon>Eubacteriales</taxon>
        <taxon>Oscillospiraceae</taxon>
        <taxon>Oscillospiraceae incertae sedis</taxon>
        <taxon>Candidatus Merdivicinus</taxon>
    </lineage>
</organism>
<sequence length="253" mass="29045">MPDRGIVEAYCYDGSFDGLLCCIFEAIAKKERPADIFSFDREQLSLCPPRQIETDPEKAGRVLRSIPKKISEEALSWVKEGFLSCHPRKESLILEFLRKGYKAGASVTRMLQDETVAELFKAVQFVGNETHLLKGFIRFSDRNGVLTSVIDPKNVVLPLLAQHFAERLPGEAFLIYDRTHGMALVHRPGDFRIIPAEDIEFPAESPEEAEYQALWRQFYKTIAIEGRYNPRCRMSHCPKRYWQNMTELSAIRS</sequence>
<reference evidence="2" key="1">
    <citation type="submission" date="2020-10" db="EMBL/GenBank/DDBJ databases">
        <authorList>
            <person name="Gilroy R."/>
        </authorList>
    </citation>
    <scope>NUCLEOTIDE SEQUENCE</scope>
    <source>
        <strain evidence="2">CHK199-13235</strain>
    </source>
</reference>
<name>A0A9D1K0N0_9FIRM</name>
<accession>A0A9D1K0N0</accession>
<dbReference type="InterPro" id="IPR025404">
    <property type="entry name" value="DUF4130"/>
</dbReference>
<dbReference type="Proteomes" id="UP000824002">
    <property type="component" value="Unassembled WGS sequence"/>
</dbReference>
<proteinExistence type="predicted"/>
<evidence type="ECO:0000259" key="1">
    <source>
        <dbReference type="Pfam" id="PF13566"/>
    </source>
</evidence>
<gene>
    <name evidence="2" type="ORF">IAB51_09055</name>
</gene>
<reference evidence="2" key="2">
    <citation type="journal article" date="2021" name="PeerJ">
        <title>Extensive microbial diversity within the chicken gut microbiome revealed by metagenomics and culture.</title>
        <authorList>
            <person name="Gilroy R."/>
            <person name="Ravi A."/>
            <person name="Getino M."/>
            <person name="Pursley I."/>
            <person name="Horton D.L."/>
            <person name="Alikhan N.F."/>
            <person name="Baker D."/>
            <person name="Gharbi K."/>
            <person name="Hall N."/>
            <person name="Watson M."/>
            <person name="Adriaenssens E.M."/>
            <person name="Foster-Nyarko E."/>
            <person name="Jarju S."/>
            <person name="Secka A."/>
            <person name="Antonio M."/>
            <person name="Oren A."/>
            <person name="Chaudhuri R.R."/>
            <person name="La Ragione R."/>
            <person name="Hildebrand F."/>
            <person name="Pallen M.J."/>
        </authorList>
    </citation>
    <scope>NUCLEOTIDE SEQUENCE</scope>
    <source>
        <strain evidence="2">CHK199-13235</strain>
    </source>
</reference>
<protein>
    <submittedName>
        <fullName evidence="2">TIGR03915 family putative DNA repair protein</fullName>
    </submittedName>
</protein>
<dbReference type="EMBL" id="DVJP01000059">
    <property type="protein sequence ID" value="HIS76942.1"/>
    <property type="molecule type" value="Genomic_DNA"/>
</dbReference>
<dbReference type="AlphaFoldDB" id="A0A9D1K0N0"/>
<dbReference type="NCBIfam" id="TIGR03915">
    <property type="entry name" value="SAM_7_link_chp"/>
    <property type="match status" value="1"/>
</dbReference>
<comment type="caution">
    <text evidence="2">The sequence shown here is derived from an EMBL/GenBank/DDBJ whole genome shotgun (WGS) entry which is preliminary data.</text>
</comment>
<dbReference type="InterPro" id="IPR023875">
    <property type="entry name" value="DNA_repair_put"/>
</dbReference>
<evidence type="ECO:0000313" key="3">
    <source>
        <dbReference type="Proteomes" id="UP000824002"/>
    </source>
</evidence>
<feature type="domain" description="DUF4130" evidence="1">
    <location>
        <begin position="88"/>
        <end position="247"/>
    </location>
</feature>